<feature type="region of interest" description="Disordered" evidence="1">
    <location>
        <begin position="1"/>
        <end position="30"/>
    </location>
</feature>
<feature type="compositionally biased region" description="Basic residues" evidence="1">
    <location>
        <begin position="237"/>
        <end position="252"/>
    </location>
</feature>
<proteinExistence type="predicted"/>
<accession>A0A8D8XXB7</accession>
<feature type="compositionally biased region" description="Acidic residues" evidence="1">
    <location>
        <begin position="1"/>
        <end position="28"/>
    </location>
</feature>
<protein>
    <submittedName>
        <fullName evidence="2">Uncharacterized protein</fullName>
    </submittedName>
</protein>
<dbReference type="EMBL" id="HBUF01347319">
    <property type="protein sequence ID" value="CAG6710691.1"/>
    <property type="molecule type" value="Transcribed_RNA"/>
</dbReference>
<reference evidence="2" key="1">
    <citation type="submission" date="2021-05" db="EMBL/GenBank/DDBJ databases">
        <authorList>
            <person name="Alioto T."/>
            <person name="Alioto T."/>
            <person name="Gomez Garrido J."/>
        </authorList>
    </citation>
    <scope>NUCLEOTIDE SEQUENCE</scope>
</reference>
<evidence type="ECO:0000256" key="1">
    <source>
        <dbReference type="SAM" id="MobiDB-lite"/>
    </source>
</evidence>
<evidence type="ECO:0000313" key="2">
    <source>
        <dbReference type="EMBL" id="CAG6710689.1"/>
    </source>
</evidence>
<sequence length="252" mass="29057">MVEETVEAEEEEVEEKEEKEEEAREEEEARSLRIVLRHHAAPRQGPPIRPILTQGHDLALPAMPPARAGRPHPPLVNPPFSLNCPPRHGTKFSPQEANQRHPLQAECPTNNPSYRLPPLVLLIIIIDEVLPVQHTTQRVVQQGVYHLAYWLKPRLRLRKHYDSHLEDEAVPDLVPHPLPLPPPLHLLPHPVRRTRPAETAQVEVPHPLHEEPKRELLTYQRKRPRRPPQAVAGPRPHSPRPRRNRHRAPARI</sequence>
<dbReference type="AlphaFoldDB" id="A0A8D8XXB7"/>
<organism evidence="2">
    <name type="scientific">Cacopsylla melanoneura</name>
    <dbReference type="NCBI Taxonomy" id="428564"/>
    <lineage>
        <taxon>Eukaryota</taxon>
        <taxon>Metazoa</taxon>
        <taxon>Ecdysozoa</taxon>
        <taxon>Arthropoda</taxon>
        <taxon>Hexapoda</taxon>
        <taxon>Insecta</taxon>
        <taxon>Pterygota</taxon>
        <taxon>Neoptera</taxon>
        <taxon>Paraneoptera</taxon>
        <taxon>Hemiptera</taxon>
        <taxon>Sternorrhyncha</taxon>
        <taxon>Psylloidea</taxon>
        <taxon>Psyllidae</taxon>
        <taxon>Psyllinae</taxon>
        <taxon>Cacopsylla</taxon>
    </lineage>
</organism>
<name>A0A8D8XXB7_9HEMI</name>
<feature type="compositionally biased region" description="Basic and acidic residues" evidence="1">
    <location>
        <begin position="206"/>
        <end position="216"/>
    </location>
</feature>
<dbReference type="EMBL" id="HBUF01347318">
    <property type="protein sequence ID" value="CAG6710689.1"/>
    <property type="molecule type" value="Transcribed_RNA"/>
</dbReference>
<feature type="region of interest" description="Disordered" evidence="1">
    <location>
        <begin position="196"/>
        <end position="252"/>
    </location>
</feature>